<dbReference type="EC" id="2.4.2.7" evidence="7 12"/>
<dbReference type="GO" id="GO:0002055">
    <property type="term" value="F:adenine binding"/>
    <property type="evidence" value="ECO:0007669"/>
    <property type="project" value="TreeGrafter"/>
</dbReference>
<accession>A0A9Q9E385</accession>
<evidence type="ECO:0000256" key="4">
    <source>
        <dbReference type="ARBA" id="ARBA00004659"/>
    </source>
</evidence>
<dbReference type="SUPFAM" id="SSF53271">
    <property type="entry name" value="PRTase-like"/>
    <property type="match status" value="1"/>
</dbReference>
<dbReference type="CDD" id="cd06223">
    <property type="entry name" value="PRTases_typeI"/>
    <property type="match status" value="1"/>
</dbReference>
<dbReference type="Gene3D" id="3.40.50.2020">
    <property type="match status" value="1"/>
</dbReference>
<evidence type="ECO:0000256" key="8">
    <source>
        <dbReference type="ARBA" id="ARBA00022490"/>
    </source>
</evidence>
<keyword evidence="9 12" id="KW-0328">Glycosyltransferase</keyword>
<evidence type="ECO:0000256" key="6">
    <source>
        <dbReference type="ARBA" id="ARBA00011738"/>
    </source>
</evidence>
<dbReference type="FunFam" id="3.40.50.2020:FF:000004">
    <property type="entry name" value="Adenine phosphoribosyltransferase"/>
    <property type="match status" value="1"/>
</dbReference>
<dbReference type="InterPro" id="IPR050054">
    <property type="entry name" value="UPRTase/APRTase"/>
</dbReference>
<dbReference type="NCBIfam" id="NF002634">
    <property type="entry name" value="PRK02304.1-3"/>
    <property type="match status" value="1"/>
</dbReference>
<comment type="catalytic activity">
    <reaction evidence="1 12">
        <text>AMP + diphosphate = 5-phospho-alpha-D-ribose 1-diphosphate + adenine</text>
        <dbReference type="Rhea" id="RHEA:16609"/>
        <dbReference type="ChEBI" id="CHEBI:16708"/>
        <dbReference type="ChEBI" id="CHEBI:33019"/>
        <dbReference type="ChEBI" id="CHEBI:58017"/>
        <dbReference type="ChEBI" id="CHEBI:456215"/>
        <dbReference type="EC" id="2.4.2.7"/>
    </reaction>
</comment>
<dbReference type="EMBL" id="CP097119">
    <property type="protein sequence ID" value="USS89512.1"/>
    <property type="molecule type" value="Genomic_DNA"/>
</dbReference>
<feature type="domain" description="Phosphoribosyltransferase" evidence="13">
    <location>
        <begin position="35"/>
        <end position="160"/>
    </location>
</feature>
<evidence type="ECO:0000256" key="10">
    <source>
        <dbReference type="ARBA" id="ARBA00022679"/>
    </source>
</evidence>
<dbReference type="GO" id="GO:0005737">
    <property type="term" value="C:cytoplasm"/>
    <property type="evidence" value="ECO:0007669"/>
    <property type="project" value="UniProtKB-SubCell"/>
</dbReference>
<comment type="subcellular location">
    <subcellularLocation>
        <location evidence="3 12">Cytoplasm</location>
    </subcellularLocation>
</comment>
<evidence type="ECO:0000256" key="5">
    <source>
        <dbReference type="ARBA" id="ARBA00008391"/>
    </source>
</evidence>
<dbReference type="GO" id="GO:0044209">
    <property type="term" value="P:AMP salvage"/>
    <property type="evidence" value="ECO:0007669"/>
    <property type="project" value="UniProtKB-UniRule"/>
</dbReference>
<dbReference type="GO" id="GO:0016208">
    <property type="term" value="F:AMP binding"/>
    <property type="evidence" value="ECO:0007669"/>
    <property type="project" value="TreeGrafter"/>
</dbReference>
<keyword evidence="15" id="KW-1185">Reference proteome</keyword>
<dbReference type="RefSeq" id="WP_252767062.1">
    <property type="nucleotide sequence ID" value="NZ_CP097119.1"/>
</dbReference>
<dbReference type="InterPro" id="IPR000836">
    <property type="entry name" value="PRTase_dom"/>
</dbReference>
<dbReference type="HAMAP" id="MF_00004">
    <property type="entry name" value="Aden_phosphoribosyltr"/>
    <property type="match status" value="1"/>
</dbReference>
<evidence type="ECO:0000256" key="7">
    <source>
        <dbReference type="ARBA" id="ARBA00011893"/>
    </source>
</evidence>
<dbReference type="NCBIfam" id="NF002633">
    <property type="entry name" value="PRK02304.1-2"/>
    <property type="match status" value="1"/>
</dbReference>
<dbReference type="NCBIfam" id="NF002636">
    <property type="entry name" value="PRK02304.1-5"/>
    <property type="match status" value="1"/>
</dbReference>
<evidence type="ECO:0000313" key="15">
    <source>
        <dbReference type="Proteomes" id="UP001055911"/>
    </source>
</evidence>
<evidence type="ECO:0000256" key="11">
    <source>
        <dbReference type="ARBA" id="ARBA00022726"/>
    </source>
</evidence>
<evidence type="ECO:0000256" key="12">
    <source>
        <dbReference type="HAMAP-Rule" id="MF_00004"/>
    </source>
</evidence>
<organism evidence="14 15">
    <name type="scientific">Fructilactobacillus cliffordii</name>
    <dbReference type="NCBI Taxonomy" id="2940299"/>
    <lineage>
        <taxon>Bacteria</taxon>
        <taxon>Bacillati</taxon>
        <taxon>Bacillota</taxon>
        <taxon>Bacilli</taxon>
        <taxon>Lactobacillales</taxon>
        <taxon>Lactobacillaceae</taxon>
        <taxon>Fructilactobacillus</taxon>
    </lineage>
</organism>
<evidence type="ECO:0000256" key="3">
    <source>
        <dbReference type="ARBA" id="ARBA00004496"/>
    </source>
</evidence>
<evidence type="ECO:0000259" key="13">
    <source>
        <dbReference type="Pfam" id="PF00156"/>
    </source>
</evidence>
<dbReference type="Proteomes" id="UP001055911">
    <property type="component" value="Chromosome"/>
</dbReference>
<dbReference type="Pfam" id="PF00156">
    <property type="entry name" value="Pribosyltran"/>
    <property type="match status" value="1"/>
</dbReference>
<evidence type="ECO:0000256" key="9">
    <source>
        <dbReference type="ARBA" id="ARBA00022676"/>
    </source>
</evidence>
<dbReference type="GO" id="GO:0006168">
    <property type="term" value="P:adenine salvage"/>
    <property type="evidence" value="ECO:0007669"/>
    <property type="project" value="InterPro"/>
</dbReference>
<dbReference type="PANTHER" id="PTHR32315:SF3">
    <property type="entry name" value="ADENINE PHOSPHORIBOSYLTRANSFERASE"/>
    <property type="match status" value="1"/>
</dbReference>
<protein>
    <recommendedName>
        <fullName evidence="7 12">Adenine phosphoribosyltransferase</fullName>
        <shortName evidence="12">APRT</shortName>
        <ecNumber evidence="7 12">2.4.2.7</ecNumber>
    </recommendedName>
</protein>
<dbReference type="GO" id="GO:0006166">
    <property type="term" value="P:purine ribonucleoside salvage"/>
    <property type="evidence" value="ECO:0007669"/>
    <property type="project" value="UniProtKB-UniRule"/>
</dbReference>
<keyword evidence="10 12" id="KW-0808">Transferase</keyword>
<sequence>MTLDLKDYVASYPDFPEPGILFRDISPLLENGDAYRQATNEIVDYAKKLNVDMVVGPEARGFIVGCPVAYDLNIGFAPARKKGKLPGHTVKATYGLEYGKSSLYLHDDAIKPGQRVLVTDDLLATGGTIAATIQLVENLGGVVAGTVFFVELMDLKGRDKIKGYDILSLMQY</sequence>
<dbReference type="NCBIfam" id="TIGR01090">
    <property type="entry name" value="apt"/>
    <property type="match status" value="1"/>
</dbReference>
<comment type="similarity">
    <text evidence="5 12">Belongs to the purine/pyrimidine phosphoribosyltransferase family.</text>
</comment>
<dbReference type="InterPro" id="IPR005764">
    <property type="entry name" value="Ade_phspho_trans"/>
</dbReference>
<reference evidence="14" key="1">
    <citation type="submission" date="2022-05" db="EMBL/GenBank/DDBJ databases">
        <authorList>
            <person name="Oliphant S.A."/>
            <person name="Watson-Haigh N.S."/>
            <person name="Sumby K.M."/>
            <person name="Gardner J.M."/>
            <person name="Jiranek V."/>
        </authorList>
    </citation>
    <scope>NUCLEOTIDE SEQUENCE</scope>
    <source>
        <strain evidence="14">KI4_B1</strain>
    </source>
</reference>
<name>A0A9Q9E385_9LACO</name>
<dbReference type="PANTHER" id="PTHR32315">
    <property type="entry name" value="ADENINE PHOSPHORIBOSYLTRANSFERASE"/>
    <property type="match status" value="1"/>
</dbReference>
<evidence type="ECO:0000256" key="2">
    <source>
        <dbReference type="ARBA" id="ARBA00003968"/>
    </source>
</evidence>
<keyword evidence="8 12" id="KW-0963">Cytoplasm</keyword>
<comment type="function">
    <text evidence="2 12">Catalyzes a salvage reaction resulting in the formation of AMP, that is energically less costly than de novo synthesis.</text>
</comment>
<comment type="subunit">
    <text evidence="6 12">Homodimer.</text>
</comment>
<keyword evidence="11 12" id="KW-0660">Purine salvage</keyword>
<evidence type="ECO:0000256" key="1">
    <source>
        <dbReference type="ARBA" id="ARBA00000868"/>
    </source>
</evidence>
<dbReference type="GO" id="GO:0003999">
    <property type="term" value="F:adenine phosphoribosyltransferase activity"/>
    <property type="evidence" value="ECO:0007669"/>
    <property type="project" value="UniProtKB-UniRule"/>
</dbReference>
<dbReference type="AlphaFoldDB" id="A0A9Q9E385"/>
<comment type="pathway">
    <text evidence="4 12">Purine metabolism; AMP biosynthesis via salvage pathway; AMP from adenine: step 1/1.</text>
</comment>
<dbReference type="InterPro" id="IPR029057">
    <property type="entry name" value="PRTase-like"/>
</dbReference>
<proteinExistence type="inferred from homology"/>
<gene>
    <name evidence="12" type="primary">apt</name>
    <name evidence="14" type="ORF">M3M40_01610</name>
</gene>
<evidence type="ECO:0000313" key="14">
    <source>
        <dbReference type="EMBL" id="USS89512.1"/>
    </source>
</evidence>